<accession>A0A9W6ET86</accession>
<dbReference type="AlphaFoldDB" id="A0A9W6ET86"/>
<reference evidence="1" key="1">
    <citation type="submission" date="2022-07" db="EMBL/GenBank/DDBJ databases">
        <title>Taxonomy of Novel Oxalotrophic and Methylotrophic Bacteria.</title>
        <authorList>
            <person name="Sahin N."/>
            <person name="Tani A."/>
        </authorList>
    </citation>
    <scope>NUCLEOTIDE SEQUENCE</scope>
    <source>
        <strain evidence="1">AM327</strain>
    </source>
</reference>
<proteinExistence type="predicted"/>
<dbReference type="RefSeq" id="WP_281751771.1">
    <property type="nucleotide sequence ID" value="NZ_BRVP01000002.1"/>
</dbReference>
<gene>
    <name evidence="1" type="ORF">NBRC110019_03740</name>
</gene>
<name>A0A9W6ET86_9FLAO</name>
<comment type="caution">
    <text evidence="1">The sequence shown here is derived from an EMBL/GenBank/DDBJ whole genome shotgun (WGS) entry which is preliminary data.</text>
</comment>
<evidence type="ECO:0000313" key="2">
    <source>
        <dbReference type="Proteomes" id="UP001143545"/>
    </source>
</evidence>
<dbReference type="Proteomes" id="UP001143545">
    <property type="component" value="Unassembled WGS sequence"/>
</dbReference>
<dbReference type="EMBL" id="BRVP01000002">
    <property type="protein sequence ID" value="GLB51335.1"/>
    <property type="molecule type" value="Genomic_DNA"/>
</dbReference>
<evidence type="ECO:0000313" key="1">
    <source>
        <dbReference type="EMBL" id="GLB51335.1"/>
    </source>
</evidence>
<protein>
    <submittedName>
        <fullName evidence="1">Uncharacterized protein</fullName>
    </submittedName>
</protein>
<organism evidence="1 2">
    <name type="scientific">Neptunitalea chrysea</name>
    <dbReference type="NCBI Taxonomy" id="1647581"/>
    <lineage>
        <taxon>Bacteria</taxon>
        <taxon>Pseudomonadati</taxon>
        <taxon>Bacteroidota</taxon>
        <taxon>Flavobacteriia</taxon>
        <taxon>Flavobacteriales</taxon>
        <taxon>Flavobacteriaceae</taxon>
        <taxon>Neptunitalea</taxon>
    </lineage>
</organism>
<sequence length="107" mass="13069">MTYEKFVENDNSFKIDIYYENGDAHIHFWNPGKESVKELPEEEYFKTIKDKIQEIEYDSKLFSAKENWMGYYKRFYFSEYESMTKQDEALYIFVSDFMKALNAKLEK</sequence>
<keyword evidence="2" id="KW-1185">Reference proteome</keyword>